<dbReference type="GeneID" id="15805393"/>
<reference evidence="7 8" key="1">
    <citation type="journal article" date="2012" name="BMC Genomics">
        <title>Comparative genomic analysis and phylogenetic position of Theileria equi.</title>
        <authorList>
            <person name="Kappmeyer L.S."/>
            <person name="Thiagarajan M."/>
            <person name="Herndon D.R."/>
            <person name="Ramsay J.D."/>
            <person name="Caler E."/>
            <person name="Djikeng A."/>
            <person name="Gillespie J.J."/>
            <person name="Lau A.O."/>
            <person name="Roalson E.H."/>
            <person name="Silva J.C."/>
            <person name="Silva M.G."/>
            <person name="Suarez C.E."/>
            <person name="Ueti M.W."/>
            <person name="Nene V.M."/>
            <person name="Mealey R.H."/>
            <person name="Knowles D.P."/>
            <person name="Brayton K.A."/>
        </authorList>
    </citation>
    <scope>NUCLEOTIDE SEQUENCE [LARGE SCALE GENOMIC DNA]</scope>
    <source>
        <strain evidence="7 8">WA</strain>
    </source>
</reference>
<organism evidence="7 8">
    <name type="scientific">Theileria equi strain WA</name>
    <dbReference type="NCBI Taxonomy" id="1537102"/>
    <lineage>
        <taxon>Eukaryota</taxon>
        <taxon>Sar</taxon>
        <taxon>Alveolata</taxon>
        <taxon>Apicomplexa</taxon>
        <taxon>Aconoidasida</taxon>
        <taxon>Piroplasmida</taxon>
        <taxon>Theileriidae</taxon>
        <taxon>Theileria</taxon>
    </lineage>
</organism>
<protein>
    <submittedName>
        <fullName evidence="7">WD-repeat domain-containing protein</fullName>
        <ecNumber evidence="7">2.3.1.48</ecNumber>
    </submittedName>
</protein>
<sequence length="488" mass="54382">MSDSEVIVQFRDLNNVSLGPSTTVPVSLTRDQIEELVNTLIKSEGNDDHLETSKYTFILENSEEIKDTLEQAISNAKDGYTGETILNITYIPISIYNIRPVTRCASSLQGHSEAVLCLEFSPDGSYLASGSGDSTVRIWDLSTHTPIKTFTGHTNWVLSLSWSPDGHSLASAGMDNKVIVWNPKNGGNVFLGGHTKGITTLAWQPLHNIDTSVRNYPLLASASMDCTVRIWDSKAGVSLKILSGHTRGISQIIWSADDPNMIFSASRDTFIKVWNFNTGALVKNLKGHAHWINTLTSNTSRIMKSGPYSPENFEIGNIKFGSVEEMIKESRKIYQKFRESFGQERLLSGSDDNTMFIWLPHSDGNKPLYRMTGHQQLINHVSFSADGRYFASASFDKSIRIWCSITGKYLRTLRGHCGRVYRISWSCRGNYIVSASSDSTLKLWDAETGKLKFDLPGHADEVYTLDWSNCGRNVASGGKDKIVKLWCH</sequence>
<dbReference type="Pfam" id="PF08154">
    <property type="entry name" value="NLE"/>
    <property type="match status" value="1"/>
</dbReference>
<dbReference type="RefSeq" id="XP_004830807.1">
    <property type="nucleotide sequence ID" value="XM_004830750.1"/>
</dbReference>
<dbReference type="OrthoDB" id="10267436at2759"/>
<feature type="domain" description="NLE" evidence="6">
    <location>
        <begin position="6"/>
        <end position="73"/>
    </location>
</feature>
<dbReference type="GO" id="GO:0000027">
    <property type="term" value="P:ribosomal large subunit assembly"/>
    <property type="evidence" value="ECO:0007669"/>
    <property type="project" value="TreeGrafter"/>
</dbReference>
<dbReference type="STRING" id="1537102.L0B1L3"/>
<keyword evidence="2 5" id="KW-0853">WD repeat</keyword>
<dbReference type="Pfam" id="PF00400">
    <property type="entry name" value="WD40"/>
    <property type="match status" value="7"/>
</dbReference>
<dbReference type="VEuPathDB" id="PiroplasmaDB:BEWA_005490"/>
<keyword evidence="7" id="KW-0808">Transferase</keyword>
<feature type="repeat" description="WD" evidence="5">
    <location>
        <begin position="150"/>
        <end position="191"/>
    </location>
</feature>
<evidence type="ECO:0000256" key="1">
    <source>
        <dbReference type="ARBA" id="ARBA00004604"/>
    </source>
</evidence>
<accession>L0B1L3</accession>
<dbReference type="Proteomes" id="UP000031512">
    <property type="component" value="Chromosome 3"/>
</dbReference>
<dbReference type="PROSITE" id="PS50294">
    <property type="entry name" value="WD_REPEATS_REGION"/>
    <property type="match status" value="6"/>
</dbReference>
<dbReference type="SUPFAM" id="SSF50978">
    <property type="entry name" value="WD40 repeat-like"/>
    <property type="match status" value="1"/>
</dbReference>
<evidence type="ECO:0000259" key="6">
    <source>
        <dbReference type="Pfam" id="PF08154"/>
    </source>
</evidence>
<dbReference type="KEGG" id="beq:BEWA_005490"/>
<dbReference type="PANTHER" id="PTHR19848">
    <property type="entry name" value="WD40 REPEAT PROTEIN"/>
    <property type="match status" value="1"/>
</dbReference>
<dbReference type="SMART" id="SM00320">
    <property type="entry name" value="WD40"/>
    <property type="match status" value="8"/>
</dbReference>
<feature type="repeat" description="WD" evidence="5">
    <location>
        <begin position="108"/>
        <end position="149"/>
    </location>
</feature>
<dbReference type="InterPro" id="IPR019775">
    <property type="entry name" value="WD40_repeat_CS"/>
</dbReference>
<dbReference type="Gene3D" id="2.130.10.10">
    <property type="entry name" value="YVTN repeat-like/Quinoprotein amine dehydrogenase"/>
    <property type="match status" value="1"/>
</dbReference>
<dbReference type="eggNOG" id="KOG0271">
    <property type="taxonomic scope" value="Eukaryota"/>
</dbReference>
<evidence type="ECO:0000256" key="5">
    <source>
        <dbReference type="PROSITE-ProRule" id="PRU00221"/>
    </source>
</evidence>
<feature type="repeat" description="WD" evidence="5">
    <location>
        <begin position="413"/>
        <end position="454"/>
    </location>
</feature>
<evidence type="ECO:0000256" key="4">
    <source>
        <dbReference type="ARBA" id="ARBA00023242"/>
    </source>
</evidence>
<keyword evidence="8" id="KW-1185">Reference proteome</keyword>
<dbReference type="GO" id="GO:0061733">
    <property type="term" value="F:protein-lysine-acetyltransferase activity"/>
    <property type="evidence" value="ECO:0007669"/>
    <property type="project" value="UniProtKB-EC"/>
</dbReference>
<dbReference type="PROSITE" id="PS50082">
    <property type="entry name" value="WD_REPEATS_2"/>
    <property type="match status" value="7"/>
</dbReference>
<dbReference type="InterPro" id="IPR036322">
    <property type="entry name" value="WD40_repeat_dom_sf"/>
</dbReference>
<dbReference type="EC" id="2.3.1.48" evidence="7"/>
<keyword evidence="3" id="KW-0677">Repeat</keyword>
<dbReference type="InterPro" id="IPR020472">
    <property type="entry name" value="WD40_PAC1"/>
</dbReference>
<dbReference type="CDD" id="cd00200">
    <property type="entry name" value="WD40"/>
    <property type="match status" value="1"/>
</dbReference>
<dbReference type="PRINTS" id="PR00320">
    <property type="entry name" value="GPROTEINBRPT"/>
</dbReference>
<keyword evidence="7" id="KW-0012">Acyltransferase</keyword>
<proteinExistence type="predicted"/>
<feature type="repeat" description="WD" evidence="5">
    <location>
        <begin position="371"/>
        <end position="412"/>
    </location>
</feature>
<dbReference type="AlphaFoldDB" id="L0B1L3"/>
<dbReference type="PANTHER" id="PTHR19848:SF0">
    <property type="entry name" value="NOTCHLESS PROTEIN HOMOLOG 1"/>
    <property type="match status" value="1"/>
</dbReference>
<gene>
    <name evidence="7" type="ORF">BEWA_005490</name>
</gene>
<dbReference type="InterPro" id="IPR012972">
    <property type="entry name" value="NLE"/>
</dbReference>
<feature type="repeat" description="WD" evidence="5">
    <location>
        <begin position="455"/>
        <end position="488"/>
    </location>
</feature>
<evidence type="ECO:0000313" key="7">
    <source>
        <dbReference type="EMBL" id="AFZ81141.1"/>
    </source>
</evidence>
<feature type="repeat" description="WD" evidence="5">
    <location>
        <begin position="242"/>
        <end position="284"/>
    </location>
</feature>
<dbReference type="PRINTS" id="PR00319">
    <property type="entry name" value="GPROTEINB"/>
</dbReference>
<evidence type="ECO:0000256" key="2">
    <source>
        <dbReference type="ARBA" id="ARBA00022574"/>
    </source>
</evidence>
<dbReference type="InterPro" id="IPR001632">
    <property type="entry name" value="WD40_G-protein_beta-like"/>
</dbReference>
<dbReference type="GO" id="GO:0005730">
    <property type="term" value="C:nucleolus"/>
    <property type="evidence" value="ECO:0007669"/>
    <property type="project" value="UniProtKB-SubCell"/>
</dbReference>
<dbReference type="InterPro" id="IPR001680">
    <property type="entry name" value="WD40_rpt"/>
</dbReference>
<feature type="repeat" description="WD" evidence="5">
    <location>
        <begin position="191"/>
        <end position="241"/>
    </location>
</feature>
<name>L0B1L3_THEEQ</name>
<dbReference type="PROSITE" id="PS00678">
    <property type="entry name" value="WD_REPEATS_1"/>
    <property type="match status" value="3"/>
</dbReference>
<comment type="subcellular location">
    <subcellularLocation>
        <location evidence="1">Nucleus</location>
        <location evidence="1">Nucleolus</location>
    </subcellularLocation>
</comment>
<evidence type="ECO:0000313" key="8">
    <source>
        <dbReference type="Proteomes" id="UP000031512"/>
    </source>
</evidence>
<keyword evidence="4" id="KW-0539">Nucleus</keyword>
<dbReference type="EMBL" id="CP001670">
    <property type="protein sequence ID" value="AFZ81141.1"/>
    <property type="molecule type" value="Genomic_DNA"/>
</dbReference>
<dbReference type="InterPro" id="IPR015943">
    <property type="entry name" value="WD40/YVTN_repeat-like_dom_sf"/>
</dbReference>
<evidence type="ECO:0000256" key="3">
    <source>
        <dbReference type="ARBA" id="ARBA00022737"/>
    </source>
</evidence>